<evidence type="ECO:0000256" key="3">
    <source>
        <dbReference type="ARBA" id="ARBA00022840"/>
    </source>
</evidence>
<dbReference type="NCBIfam" id="TIGR02727">
    <property type="entry name" value="MTHFS_bact"/>
    <property type="match status" value="1"/>
</dbReference>
<dbReference type="Gene3D" id="3.40.50.10420">
    <property type="entry name" value="NagB/RpiA/CoA transferase-like"/>
    <property type="match status" value="1"/>
</dbReference>
<dbReference type="SUPFAM" id="SSF100950">
    <property type="entry name" value="NagB/RpiA/CoA transferase-like"/>
    <property type="match status" value="1"/>
</dbReference>
<comment type="caution">
    <text evidence="5">The sequence shown here is derived from an EMBL/GenBank/DDBJ whole genome shotgun (WGS) entry which is preliminary data.</text>
</comment>
<proteinExistence type="inferred from homology"/>
<evidence type="ECO:0000313" key="5">
    <source>
        <dbReference type="EMBL" id="MFB9896751.1"/>
    </source>
</evidence>
<keyword evidence="2 4" id="KW-0547">Nucleotide-binding</keyword>
<dbReference type="InterPro" id="IPR002698">
    <property type="entry name" value="FTHF_cligase"/>
</dbReference>
<reference evidence="5 6" key="1">
    <citation type="submission" date="2024-09" db="EMBL/GenBank/DDBJ databases">
        <authorList>
            <person name="Sun Q."/>
            <person name="Mori K."/>
        </authorList>
    </citation>
    <scope>NUCLEOTIDE SEQUENCE [LARGE SCALE GENOMIC DNA]</scope>
    <source>
        <strain evidence="5 6">ATCC 51272</strain>
    </source>
</reference>
<dbReference type="EMBL" id="JBHLZF010000001">
    <property type="protein sequence ID" value="MFB9896751.1"/>
    <property type="molecule type" value="Genomic_DNA"/>
</dbReference>
<evidence type="ECO:0000256" key="1">
    <source>
        <dbReference type="ARBA" id="ARBA00010638"/>
    </source>
</evidence>
<dbReference type="PIRSF" id="PIRSF006806">
    <property type="entry name" value="FTHF_cligase"/>
    <property type="match status" value="1"/>
</dbReference>
<dbReference type="InterPro" id="IPR024185">
    <property type="entry name" value="FTHF_cligase-like_sf"/>
</dbReference>
<dbReference type="Pfam" id="PF01812">
    <property type="entry name" value="5-FTHF_cyc-lig"/>
    <property type="match status" value="1"/>
</dbReference>
<gene>
    <name evidence="5" type="ORF">ACFFK8_02695</name>
</gene>
<dbReference type="Proteomes" id="UP001589688">
    <property type="component" value="Unassembled WGS sequence"/>
</dbReference>
<evidence type="ECO:0000256" key="4">
    <source>
        <dbReference type="RuleBase" id="RU361279"/>
    </source>
</evidence>
<protein>
    <recommendedName>
        <fullName evidence="4">5-formyltetrahydrofolate cyclo-ligase</fullName>
        <ecNumber evidence="4">6.3.3.2</ecNumber>
    </recommendedName>
</protein>
<organism evidence="5 6">
    <name type="scientific">Hallella seregens ATCC 51272</name>
    <dbReference type="NCBI Taxonomy" id="1336250"/>
    <lineage>
        <taxon>Bacteria</taxon>
        <taxon>Pseudomonadati</taxon>
        <taxon>Bacteroidota</taxon>
        <taxon>Bacteroidia</taxon>
        <taxon>Bacteroidales</taxon>
        <taxon>Prevotellaceae</taxon>
        <taxon>Hallella</taxon>
    </lineage>
</organism>
<comment type="similarity">
    <text evidence="1 4">Belongs to the 5-formyltetrahydrofolate cyclo-ligase family.</text>
</comment>
<accession>A0ABV5ZKH6</accession>
<evidence type="ECO:0000256" key="2">
    <source>
        <dbReference type="ARBA" id="ARBA00022741"/>
    </source>
</evidence>
<dbReference type="EC" id="6.3.3.2" evidence="4"/>
<name>A0ABV5ZKH6_9BACT</name>
<comment type="cofactor">
    <cofactor evidence="4">
        <name>Mg(2+)</name>
        <dbReference type="ChEBI" id="CHEBI:18420"/>
    </cofactor>
</comment>
<dbReference type="PANTHER" id="PTHR23407">
    <property type="entry name" value="ATPASE INHIBITOR/5-FORMYLTETRAHYDROFOLATE CYCLO-LIGASE"/>
    <property type="match status" value="1"/>
</dbReference>
<keyword evidence="5" id="KW-0436">Ligase</keyword>
<dbReference type="GO" id="GO:0030272">
    <property type="term" value="F:5-formyltetrahydrofolate cyclo-ligase activity"/>
    <property type="evidence" value="ECO:0007669"/>
    <property type="project" value="UniProtKB-EC"/>
</dbReference>
<keyword evidence="4" id="KW-0479">Metal-binding</keyword>
<keyword evidence="4" id="KW-0460">Magnesium</keyword>
<evidence type="ECO:0000313" key="6">
    <source>
        <dbReference type="Proteomes" id="UP001589688"/>
    </source>
</evidence>
<comment type="catalytic activity">
    <reaction evidence="4">
        <text>(6S)-5-formyl-5,6,7,8-tetrahydrofolate + ATP = (6R)-5,10-methenyltetrahydrofolate + ADP + phosphate</text>
        <dbReference type="Rhea" id="RHEA:10488"/>
        <dbReference type="ChEBI" id="CHEBI:30616"/>
        <dbReference type="ChEBI" id="CHEBI:43474"/>
        <dbReference type="ChEBI" id="CHEBI:57455"/>
        <dbReference type="ChEBI" id="CHEBI:57457"/>
        <dbReference type="ChEBI" id="CHEBI:456216"/>
        <dbReference type="EC" id="6.3.3.2"/>
    </reaction>
</comment>
<keyword evidence="3 4" id="KW-0067">ATP-binding</keyword>
<dbReference type="PANTHER" id="PTHR23407:SF1">
    <property type="entry name" value="5-FORMYLTETRAHYDROFOLATE CYCLO-LIGASE"/>
    <property type="match status" value="1"/>
</dbReference>
<dbReference type="RefSeq" id="WP_027951927.1">
    <property type="nucleotide sequence ID" value="NZ_JADU01000009.1"/>
</dbReference>
<sequence>MKNETQAAKQALRELIRRRKREHTAEELAALSAEVIGRLTAHPRMQAARTILLYCSLPDEVDTHGCIARLHAEGKTVLLPKVADGERLELRRYTGHESMQPGAFGIMEPTGPAYPRPLDIDVAVVPGMSFDAHGNRLGRGKGYYDRLLARLAHTYKIGICFDFQKTDCVPCEATDQPMDEVL</sequence>
<dbReference type="InterPro" id="IPR037171">
    <property type="entry name" value="NagB/RpiA_transferase-like"/>
</dbReference>
<keyword evidence="6" id="KW-1185">Reference proteome</keyword>